<dbReference type="Proteomes" id="UP000238348">
    <property type="component" value="Chromosome"/>
</dbReference>
<proteinExistence type="predicted"/>
<evidence type="ECO:0008006" key="4">
    <source>
        <dbReference type="Google" id="ProtNLM"/>
    </source>
</evidence>
<dbReference type="AlphaFoldDB" id="A0A2L0ES10"/>
<dbReference type="EMBL" id="CP012673">
    <property type="protein sequence ID" value="AUX42050.1"/>
    <property type="molecule type" value="Genomic_DNA"/>
</dbReference>
<evidence type="ECO:0000313" key="2">
    <source>
        <dbReference type="EMBL" id="AUX42050.1"/>
    </source>
</evidence>
<gene>
    <name evidence="2" type="ORF">SOCE26_034750</name>
</gene>
<accession>A0A2L0ES10</accession>
<evidence type="ECO:0000313" key="3">
    <source>
        <dbReference type="Proteomes" id="UP000238348"/>
    </source>
</evidence>
<evidence type="ECO:0000256" key="1">
    <source>
        <dbReference type="SAM" id="SignalP"/>
    </source>
</evidence>
<reference evidence="2 3" key="1">
    <citation type="submission" date="2015-09" db="EMBL/GenBank/DDBJ databases">
        <title>Sorangium comparison.</title>
        <authorList>
            <person name="Zaburannyi N."/>
            <person name="Bunk B."/>
            <person name="Overmann J."/>
            <person name="Mueller R."/>
        </authorList>
    </citation>
    <scope>NUCLEOTIDE SEQUENCE [LARGE SCALE GENOMIC DNA]</scope>
    <source>
        <strain evidence="2 3">So ce26</strain>
    </source>
</reference>
<name>A0A2L0ES10_SORCE</name>
<organism evidence="2 3">
    <name type="scientific">Sorangium cellulosum</name>
    <name type="common">Polyangium cellulosum</name>
    <dbReference type="NCBI Taxonomy" id="56"/>
    <lineage>
        <taxon>Bacteria</taxon>
        <taxon>Pseudomonadati</taxon>
        <taxon>Myxococcota</taxon>
        <taxon>Polyangia</taxon>
        <taxon>Polyangiales</taxon>
        <taxon>Polyangiaceae</taxon>
        <taxon>Sorangium</taxon>
    </lineage>
</organism>
<feature type="chain" id="PRO_5014616835" description="Secreted protein" evidence="1">
    <location>
        <begin position="18"/>
        <end position="185"/>
    </location>
</feature>
<protein>
    <recommendedName>
        <fullName evidence="4">Secreted protein</fullName>
    </recommendedName>
</protein>
<keyword evidence="1" id="KW-0732">Signal</keyword>
<feature type="signal peptide" evidence="1">
    <location>
        <begin position="1"/>
        <end position="17"/>
    </location>
</feature>
<sequence length="185" mass="19258">MVLLALLSALPGVSACAELVGDQDAHAPGTALGTFHVVGEQRRNSCGAGALGATRSWEFDVALARDEGALFWNNGGSVIEGVIEDDQVSFVIESRVVVDMRAGDAPPGPPCSVERRDQARGELDGAGEDVAAFEATLSYDFAPTAGSHCEDLVVGDLSVAPVFDALPCWMDYDLTGTRSGPPPPE</sequence>